<comment type="caution">
    <text evidence="6">The sequence shown here is derived from an EMBL/GenBank/DDBJ whole genome shotgun (WGS) entry which is preliminary data.</text>
</comment>
<protein>
    <recommendedName>
        <fullName evidence="5">Large ribosomal subunit protein uL4 C-terminal domain-containing protein</fullName>
    </recommendedName>
</protein>
<evidence type="ECO:0000256" key="2">
    <source>
        <dbReference type="ARBA" id="ARBA00022980"/>
    </source>
</evidence>
<dbReference type="InterPro" id="IPR023574">
    <property type="entry name" value="Ribosomal_uL4_dom_sf"/>
</dbReference>
<proteinExistence type="inferred from homology"/>
<dbReference type="OrthoDB" id="10259785at2759"/>
<dbReference type="InterPro" id="IPR045240">
    <property type="entry name" value="Ribosomal_uL4_euk/arch"/>
</dbReference>
<feature type="compositionally biased region" description="Basic residues" evidence="4">
    <location>
        <begin position="339"/>
        <end position="351"/>
    </location>
</feature>
<dbReference type="GO" id="GO:0003735">
    <property type="term" value="F:structural constituent of ribosome"/>
    <property type="evidence" value="ECO:0007669"/>
    <property type="project" value="InterPro"/>
</dbReference>
<dbReference type="GO" id="GO:1990904">
    <property type="term" value="C:ribonucleoprotein complex"/>
    <property type="evidence" value="ECO:0007669"/>
    <property type="project" value="UniProtKB-KW"/>
</dbReference>
<name>A0A9W7BGB9_9STRA</name>
<dbReference type="PANTHER" id="PTHR19431">
    <property type="entry name" value="60S RIBOSOMAL PROTEIN L4"/>
    <property type="match status" value="1"/>
</dbReference>
<evidence type="ECO:0000256" key="3">
    <source>
        <dbReference type="ARBA" id="ARBA00023274"/>
    </source>
</evidence>
<evidence type="ECO:0000259" key="5">
    <source>
        <dbReference type="Pfam" id="PF14374"/>
    </source>
</evidence>
<dbReference type="Proteomes" id="UP001165085">
    <property type="component" value="Unassembled WGS sequence"/>
</dbReference>
<feature type="compositionally biased region" description="Basic and acidic residues" evidence="4">
    <location>
        <begin position="328"/>
        <end position="338"/>
    </location>
</feature>
<dbReference type="InterPro" id="IPR025755">
    <property type="entry name" value="Ribos_uL4_C_dom"/>
</dbReference>
<feature type="region of interest" description="Disordered" evidence="4">
    <location>
        <begin position="324"/>
        <end position="356"/>
    </location>
</feature>
<sequence>MSAAARPLCSVFSTSGDKTTDVALPAVLTAPLRPDVVQFVHTNINKNHRQAYAVQMKAGHQTSATSWGTGRAVSRIPRVGGGGTQRSGQAAFGNMCRSGRMFAPTKTWRRWHRKVNTTQKQFAVASALAAAAVPALVMARGHKIDQVPEVPLVVGGDVETLSKASKAKALLEKIGAFDDVEKSANSKKLRTGKGKMRNRRYVMRKGPLVVYSTNDGIEQGFRNFPGVELANVDRLNLLQLAPGGHMGRFVIYTQAAFEKLDTIYGAAGKSIPVAEMANADLARIINSDEVQAVVNPAKSAPKKYLRKKNAIKSIKALEKLSPYQVAARKSETKAQESRKTKKSMKKTKKRGIGKEFYEKMSTQGDVCEDGF</sequence>
<comment type="similarity">
    <text evidence="1">Belongs to the universal ribosomal protein uL4 family.</text>
</comment>
<dbReference type="GO" id="GO:0006412">
    <property type="term" value="P:translation"/>
    <property type="evidence" value="ECO:0007669"/>
    <property type="project" value="InterPro"/>
</dbReference>
<dbReference type="Gene3D" id="3.40.1370.10">
    <property type="match status" value="1"/>
</dbReference>
<dbReference type="GO" id="GO:0005840">
    <property type="term" value="C:ribosome"/>
    <property type="evidence" value="ECO:0007669"/>
    <property type="project" value="UniProtKB-KW"/>
</dbReference>
<dbReference type="FunFam" id="3.40.1370.10:FF:000002">
    <property type="entry name" value="60S ribosomal protein L4"/>
    <property type="match status" value="1"/>
</dbReference>
<evidence type="ECO:0000313" key="7">
    <source>
        <dbReference type="Proteomes" id="UP001165085"/>
    </source>
</evidence>
<keyword evidence="7" id="KW-1185">Reference proteome</keyword>
<accession>A0A9W7BGB9</accession>
<evidence type="ECO:0000256" key="4">
    <source>
        <dbReference type="SAM" id="MobiDB-lite"/>
    </source>
</evidence>
<reference evidence="7" key="1">
    <citation type="journal article" date="2023" name="Commun. Biol.">
        <title>Genome analysis of Parmales, the sister group of diatoms, reveals the evolutionary specialization of diatoms from phago-mixotrophs to photoautotrophs.</title>
        <authorList>
            <person name="Ban H."/>
            <person name="Sato S."/>
            <person name="Yoshikawa S."/>
            <person name="Yamada K."/>
            <person name="Nakamura Y."/>
            <person name="Ichinomiya M."/>
            <person name="Sato N."/>
            <person name="Blanc-Mathieu R."/>
            <person name="Endo H."/>
            <person name="Kuwata A."/>
            <person name="Ogata H."/>
        </authorList>
    </citation>
    <scope>NUCLEOTIDE SEQUENCE [LARGE SCALE GENOMIC DNA]</scope>
    <source>
        <strain evidence="7">NIES 3701</strain>
    </source>
</reference>
<dbReference type="AlphaFoldDB" id="A0A9W7BGB9"/>
<dbReference type="Pfam" id="PF00573">
    <property type="entry name" value="Ribosomal_L4"/>
    <property type="match status" value="1"/>
</dbReference>
<keyword evidence="3" id="KW-0687">Ribonucleoprotein</keyword>
<keyword evidence="2" id="KW-0689">Ribosomal protein</keyword>
<evidence type="ECO:0000313" key="6">
    <source>
        <dbReference type="EMBL" id="GMH85645.1"/>
    </source>
</evidence>
<dbReference type="InterPro" id="IPR002136">
    <property type="entry name" value="Ribosomal_uL4"/>
</dbReference>
<evidence type="ECO:0000256" key="1">
    <source>
        <dbReference type="ARBA" id="ARBA00010528"/>
    </source>
</evidence>
<dbReference type="EMBL" id="BRXY01000306">
    <property type="protein sequence ID" value="GMH85645.1"/>
    <property type="molecule type" value="Genomic_DNA"/>
</dbReference>
<organism evidence="6 7">
    <name type="scientific">Triparma strigata</name>
    <dbReference type="NCBI Taxonomy" id="1606541"/>
    <lineage>
        <taxon>Eukaryota</taxon>
        <taxon>Sar</taxon>
        <taxon>Stramenopiles</taxon>
        <taxon>Ochrophyta</taxon>
        <taxon>Bolidophyceae</taxon>
        <taxon>Parmales</taxon>
        <taxon>Triparmaceae</taxon>
        <taxon>Triparma</taxon>
    </lineage>
</organism>
<feature type="domain" description="Large ribosomal subunit protein uL4 C-terminal" evidence="5">
    <location>
        <begin position="268"/>
        <end position="341"/>
    </location>
</feature>
<gene>
    <name evidence="6" type="ORF">TrST_g3617</name>
</gene>
<dbReference type="Pfam" id="PF14374">
    <property type="entry name" value="Ribos_L4_asso_C"/>
    <property type="match status" value="1"/>
</dbReference>
<dbReference type="SUPFAM" id="SSF52166">
    <property type="entry name" value="Ribosomal protein L4"/>
    <property type="match status" value="1"/>
</dbReference>